<feature type="compositionally biased region" description="Low complexity" evidence="1">
    <location>
        <begin position="1"/>
        <end position="13"/>
    </location>
</feature>
<dbReference type="EMBL" id="HACG01034618">
    <property type="protein sequence ID" value="CEK81483.1"/>
    <property type="molecule type" value="Transcribed_RNA"/>
</dbReference>
<accession>A0A0B7AKX5</accession>
<dbReference type="AlphaFoldDB" id="A0A0B7AKX5"/>
<feature type="compositionally biased region" description="Basic and acidic residues" evidence="1">
    <location>
        <begin position="113"/>
        <end position="127"/>
    </location>
</feature>
<protein>
    <submittedName>
        <fullName evidence="2">Uncharacterized protein</fullName>
    </submittedName>
</protein>
<evidence type="ECO:0000256" key="1">
    <source>
        <dbReference type="SAM" id="MobiDB-lite"/>
    </source>
</evidence>
<organism evidence="2">
    <name type="scientific">Arion vulgaris</name>
    <dbReference type="NCBI Taxonomy" id="1028688"/>
    <lineage>
        <taxon>Eukaryota</taxon>
        <taxon>Metazoa</taxon>
        <taxon>Spiralia</taxon>
        <taxon>Lophotrochozoa</taxon>
        <taxon>Mollusca</taxon>
        <taxon>Gastropoda</taxon>
        <taxon>Heterobranchia</taxon>
        <taxon>Euthyneura</taxon>
        <taxon>Panpulmonata</taxon>
        <taxon>Eupulmonata</taxon>
        <taxon>Stylommatophora</taxon>
        <taxon>Helicina</taxon>
        <taxon>Arionoidea</taxon>
        <taxon>Arionidae</taxon>
        <taxon>Arion</taxon>
    </lineage>
</organism>
<gene>
    <name evidence="2" type="primary">ORF126287</name>
</gene>
<evidence type="ECO:0000313" key="2">
    <source>
        <dbReference type="EMBL" id="CEK81483.1"/>
    </source>
</evidence>
<sequence>IKTNSISSINNNSLPKNTPGMYQPRLTKSMTVPAPAVYEDDGRADSYRCAVRNTQSMILGDAFGRNTSYRLATCEEDVLITDNRMDACNLWSGKTGTNRDVRRMGITDIDQLKHYSNEPENTEKSGDKNNIAKMSNTPHAKKKLSTKTENEVLTNQNKSSSTEHKRFMRSSNKDKTKQKTQSSTYIRFDPIFESGEDLRASSESLRPPSIVSIRTLAKTESNETITSDNANLIKQRVSSASPSRRRSNSHGRREDKSSLSIFESIKTTIKSIGSTKGE</sequence>
<feature type="region of interest" description="Disordered" evidence="1">
    <location>
        <begin position="113"/>
        <end position="182"/>
    </location>
</feature>
<name>A0A0B7AKX5_9EUPU</name>
<feature type="region of interest" description="Disordered" evidence="1">
    <location>
        <begin position="1"/>
        <end position="26"/>
    </location>
</feature>
<reference evidence="2" key="1">
    <citation type="submission" date="2014-12" db="EMBL/GenBank/DDBJ databases">
        <title>Insight into the proteome of Arion vulgaris.</title>
        <authorList>
            <person name="Aradska J."/>
            <person name="Bulat T."/>
            <person name="Smidak R."/>
            <person name="Sarate P."/>
            <person name="Gangsoo J."/>
            <person name="Sialana F."/>
            <person name="Bilban M."/>
            <person name="Lubec G."/>
        </authorList>
    </citation>
    <scope>NUCLEOTIDE SEQUENCE</scope>
    <source>
        <tissue evidence="2">Skin</tissue>
    </source>
</reference>
<feature type="non-terminal residue" evidence="2">
    <location>
        <position position="1"/>
    </location>
</feature>
<feature type="region of interest" description="Disordered" evidence="1">
    <location>
        <begin position="236"/>
        <end position="260"/>
    </location>
</feature>
<proteinExistence type="predicted"/>
<feature type="compositionally biased region" description="Basic and acidic residues" evidence="1">
    <location>
        <begin position="161"/>
        <end position="177"/>
    </location>
</feature>
<feature type="compositionally biased region" description="Polar residues" evidence="1">
    <location>
        <begin position="151"/>
        <end position="160"/>
    </location>
</feature>